<reference evidence="2 3" key="1">
    <citation type="submission" date="2016-12" db="EMBL/GenBank/DDBJ databases">
        <title>The genomes of Aspergillus section Nigri reveals drivers in fungal speciation.</title>
        <authorList>
            <consortium name="DOE Joint Genome Institute"/>
            <person name="Vesth T.C."/>
            <person name="Nybo J."/>
            <person name="Theobald S."/>
            <person name="Brandl J."/>
            <person name="Frisvad J.C."/>
            <person name="Nielsen K.F."/>
            <person name="Lyhne E.K."/>
            <person name="Kogle M.E."/>
            <person name="Kuo A."/>
            <person name="Riley R."/>
            <person name="Clum A."/>
            <person name="Nolan M."/>
            <person name="Lipzen A."/>
            <person name="Salamov A."/>
            <person name="Henrissat B."/>
            <person name="Wiebenga A."/>
            <person name="De Vries R.P."/>
            <person name="Grigoriev I.V."/>
            <person name="Mortensen U.H."/>
            <person name="Andersen M.R."/>
            <person name="Baker S.E."/>
        </authorList>
    </citation>
    <scope>NUCLEOTIDE SEQUENCE [LARGE SCALE GENOMIC DNA]</scope>
    <source>
        <strain evidence="2 3">JOP 1030-1</strain>
    </source>
</reference>
<dbReference type="STRING" id="1450539.A0A319A754"/>
<dbReference type="Pfam" id="PF00651">
    <property type="entry name" value="BTB"/>
    <property type="match status" value="1"/>
</dbReference>
<dbReference type="OrthoDB" id="6359816at2759"/>
<sequence>MTNNPAMLEDAQAGEYCDLELECEGKKLTVHKIVVCNKSGVIKKACKGHFVEGRTNTIRIQDFSSVTVKRWIEYMYVGDYGLDNQLEWISELARITDNACDSIEPVSPTTSSAGSVLDATASTTPTTAEVLRPHLEMSTIAHYYMMPELEALALQKIRTSLAQPWSPAGVDELIPELCPKIRDEATLQQLCEMVIDHIETFEKSESLFPDRFSRRVIATLRERMGHIKQQLNEATLSFGREQMTLKTQLLNSDQRFRTLKSNLENIKDVPECRHCSKTFHVQLELGGEDSSICTFHGWAGEDLNTCYLMYRH</sequence>
<dbReference type="InterPro" id="IPR011333">
    <property type="entry name" value="SKP1/BTB/POZ_sf"/>
</dbReference>
<dbReference type="InterPro" id="IPR000210">
    <property type="entry name" value="BTB/POZ_dom"/>
</dbReference>
<feature type="domain" description="BTB" evidence="1">
    <location>
        <begin position="17"/>
        <end position="84"/>
    </location>
</feature>
<evidence type="ECO:0000313" key="2">
    <source>
        <dbReference type="EMBL" id="PYH43082.1"/>
    </source>
</evidence>
<dbReference type="SUPFAM" id="SSF54695">
    <property type="entry name" value="POZ domain"/>
    <property type="match status" value="1"/>
</dbReference>
<name>A0A319A754_9EURO</name>
<dbReference type="AlphaFoldDB" id="A0A319A754"/>
<keyword evidence="3" id="KW-1185">Reference proteome</keyword>
<dbReference type="EMBL" id="KZ821246">
    <property type="protein sequence ID" value="PYH43082.1"/>
    <property type="molecule type" value="Genomic_DNA"/>
</dbReference>
<evidence type="ECO:0000313" key="3">
    <source>
        <dbReference type="Proteomes" id="UP000248349"/>
    </source>
</evidence>
<protein>
    <recommendedName>
        <fullName evidence="1">BTB domain-containing protein</fullName>
    </recommendedName>
</protein>
<proteinExistence type="predicted"/>
<dbReference type="RefSeq" id="XP_025429064.1">
    <property type="nucleotide sequence ID" value="XM_025577536.1"/>
</dbReference>
<gene>
    <name evidence="2" type="ORF">BP01DRAFT_384776</name>
</gene>
<dbReference type="PROSITE" id="PS50097">
    <property type="entry name" value="BTB"/>
    <property type="match status" value="1"/>
</dbReference>
<dbReference type="GeneID" id="37078765"/>
<accession>A0A319A754</accession>
<dbReference type="CDD" id="cd18186">
    <property type="entry name" value="BTB_POZ_ZBTB_KLHL-like"/>
    <property type="match status" value="1"/>
</dbReference>
<dbReference type="PANTHER" id="PTHR47843">
    <property type="entry name" value="BTB DOMAIN-CONTAINING PROTEIN-RELATED"/>
    <property type="match status" value="1"/>
</dbReference>
<dbReference type="Gene3D" id="3.30.710.10">
    <property type="entry name" value="Potassium Channel Kv1.1, Chain A"/>
    <property type="match status" value="1"/>
</dbReference>
<dbReference type="PANTHER" id="PTHR47843:SF5">
    <property type="entry name" value="BTB_POZ DOMAIN PROTEIN"/>
    <property type="match status" value="1"/>
</dbReference>
<evidence type="ECO:0000259" key="1">
    <source>
        <dbReference type="PROSITE" id="PS50097"/>
    </source>
</evidence>
<organism evidence="2 3">
    <name type="scientific">Aspergillus saccharolyticus JOP 1030-1</name>
    <dbReference type="NCBI Taxonomy" id="1450539"/>
    <lineage>
        <taxon>Eukaryota</taxon>
        <taxon>Fungi</taxon>
        <taxon>Dikarya</taxon>
        <taxon>Ascomycota</taxon>
        <taxon>Pezizomycotina</taxon>
        <taxon>Eurotiomycetes</taxon>
        <taxon>Eurotiomycetidae</taxon>
        <taxon>Eurotiales</taxon>
        <taxon>Aspergillaceae</taxon>
        <taxon>Aspergillus</taxon>
        <taxon>Aspergillus subgen. Circumdati</taxon>
    </lineage>
</organism>
<dbReference type="Proteomes" id="UP000248349">
    <property type="component" value="Unassembled WGS sequence"/>
</dbReference>